<dbReference type="RefSeq" id="WP_075120738.1">
    <property type="nucleotide sequence ID" value="NZ_MSCT01000018.1"/>
</dbReference>
<proteinExistence type="predicted"/>
<dbReference type="AlphaFoldDB" id="A0A1Q8EMG3"/>
<name>A0A1Q8EMG3_9PSED</name>
<dbReference type="EMBL" id="MSCT01000018">
    <property type="protein sequence ID" value="OLF52957.1"/>
    <property type="molecule type" value="Genomic_DNA"/>
</dbReference>
<accession>A0A1Q8EMG3</accession>
<protein>
    <submittedName>
        <fullName evidence="1">Uncharacterized protein</fullName>
    </submittedName>
</protein>
<sequence>MPDAQPTAARPLVVYLDSSDFSDLSNPQGNRERALAIKGRLEAWSEARQIEIRYSMTHIMEALAVDEKALEFAGLRLACIQELCGTKVLMDAITLMTHELSSVENPQVFDDEGGWFPLAVVAHKWQRENAEGTALNRQERRQLAAKLRASRPTFDLAASLDELSASFPFKRESAADILKNPYGFEVFQRALNDSLKDLNHLFAWHRAHWNRSTEFSGLLRASGAELGSLVSEGAQQAGERYRELTELGIPEQEIDQRIQSLAKQVCEEAPQRLIDAFSDDLAPRAAPIHASLDKTPALFVLSKLVAHLVKSSVLPRKQARTPKTSDLGDVLHALYLPYVDFFRADAATAHAINNQHFGLPVTLVTSLDKLIEAIENRLHERAAPPGPRSAHG</sequence>
<comment type="caution">
    <text evidence="1">The sequence shown here is derived from an EMBL/GenBank/DDBJ whole genome shotgun (WGS) entry which is preliminary data.</text>
</comment>
<gene>
    <name evidence="1" type="ORF">BTN82_19515</name>
</gene>
<evidence type="ECO:0000313" key="1">
    <source>
        <dbReference type="EMBL" id="OLF52957.1"/>
    </source>
</evidence>
<dbReference type="OrthoDB" id="8903559at2"/>
<organism evidence="1 2">
    <name type="scientific">Pseudomonas chlororaphis</name>
    <dbReference type="NCBI Taxonomy" id="587753"/>
    <lineage>
        <taxon>Bacteria</taxon>
        <taxon>Pseudomonadati</taxon>
        <taxon>Pseudomonadota</taxon>
        <taxon>Gammaproteobacteria</taxon>
        <taxon>Pseudomonadales</taxon>
        <taxon>Pseudomonadaceae</taxon>
        <taxon>Pseudomonas</taxon>
    </lineage>
</organism>
<evidence type="ECO:0000313" key="2">
    <source>
        <dbReference type="Proteomes" id="UP000185578"/>
    </source>
</evidence>
<reference evidence="1 2" key="1">
    <citation type="submission" date="2016-12" db="EMBL/GenBank/DDBJ databases">
        <authorList>
            <person name="Song W.-J."/>
            <person name="Kurnit D.M."/>
        </authorList>
    </citation>
    <scope>NUCLEOTIDE SEQUENCE [LARGE SCALE GENOMIC DNA]</scope>
    <source>
        <strain evidence="1 2">PCL1601</strain>
    </source>
</reference>
<dbReference type="Proteomes" id="UP000185578">
    <property type="component" value="Unassembled WGS sequence"/>
</dbReference>